<dbReference type="EMBL" id="FNGO01000002">
    <property type="protein sequence ID" value="SDL15746.1"/>
    <property type="molecule type" value="Genomic_DNA"/>
</dbReference>
<dbReference type="AlphaFoldDB" id="A0A1G9HSE9"/>
<dbReference type="PANTHER" id="PTHR33529:SF6">
    <property type="entry name" value="YJGP_YJGQ FAMILY PERMEASE"/>
    <property type="match status" value="1"/>
</dbReference>
<sequence>MKIYFRYILLELIKPFIFGVTAFTAIFVGTDILFRLADLYASWDIGFLRLIELFMLSLPQIIVYTFPMAALLSTILGYSRLTGDNEIIALRAGGFSITRLVVPALLIGLTASLGAIAINEYVVPRANYRYARHVHRIETGEELPRSQSDFFLTPLDPDHDGPDFVLYASYFNADTGEMTGVILQEFQEGRPHSLIEAESAIWRNEDWHFHRGRMFELRPGERIPQLDFDEYVIKADIGDPEAMAELDRDPDEMNQRELAAHIEALRAQGDEALEERVLWHQNFAIPFASFIFTLMAAPLGLRQHRGGSSATGMGLSVIIIFIYYGMMTLGDALGSQGTLPPWLGAWWQNLIFLFLGLIMLYRARK</sequence>
<feature type="transmembrane region" description="Helical" evidence="6">
    <location>
        <begin position="308"/>
        <end position="326"/>
    </location>
</feature>
<dbReference type="GO" id="GO:0043190">
    <property type="term" value="C:ATP-binding cassette (ABC) transporter complex"/>
    <property type="evidence" value="ECO:0007669"/>
    <property type="project" value="TreeGrafter"/>
</dbReference>
<evidence type="ECO:0000256" key="3">
    <source>
        <dbReference type="ARBA" id="ARBA00022692"/>
    </source>
</evidence>
<evidence type="ECO:0000256" key="2">
    <source>
        <dbReference type="ARBA" id="ARBA00022475"/>
    </source>
</evidence>
<evidence type="ECO:0000256" key="4">
    <source>
        <dbReference type="ARBA" id="ARBA00022989"/>
    </source>
</evidence>
<gene>
    <name evidence="7" type="ORF">SAMN04488692_10220</name>
</gene>
<feature type="transmembrane region" description="Helical" evidence="6">
    <location>
        <begin position="283"/>
        <end position="301"/>
    </location>
</feature>
<evidence type="ECO:0000256" key="1">
    <source>
        <dbReference type="ARBA" id="ARBA00004651"/>
    </source>
</evidence>
<keyword evidence="3 6" id="KW-0812">Transmembrane</keyword>
<evidence type="ECO:0000256" key="5">
    <source>
        <dbReference type="ARBA" id="ARBA00023136"/>
    </source>
</evidence>
<feature type="transmembrane region" description="Helical" evidence="6">
    <location>
        <begin position="100"/>
        <end position="118"/>
    </location>
</feature>
<keyword evidence="8" id="KW-1185">Reference proteome</keyword>
<dbReference type="PANTHER" id="PTHR33529">
    <property type="entry name" value="SLR0882 PROTEIN-RELATED"/>
    <property type="match status" value="1"/>
</dbReference>
<keyword evidence="5 6" id="KW-0472">Membrane</keyword>
<organism evidence="7 8">
    <name type="scientific">Halarsenatibacter silvermanii</name>
    <dbReference type="NCBI Taxonomy" id="321763"/>
    <lineage>
        <taxon>Bacteria</taxon>
        <taxon>Bacillati</taxon>
        <taxon>Bacillota</taxon>
        <taxon>Clostridia</taxon>
        <taxon>Halanaerobiales</taxon>
        <taxon>Halarsenatibacteraceae</taxon>
        <taxon>Halarsenatibacter</taxon>
    </lineage>
</organism>
<evidence type="ECO:0000256" key="6">
    <source>
        <dbReference type="SAM" id="Phobius"/>
    </source>
</evidence>
<dbReference type="OrthoDB" id="9780716at2"/>
<dbReference type="Pfam" id="PF03739">
    <property type="entry name" value="LptF_LptG"/>
    <property type="match status" value="1"/>
</dbReference>
<dbReference type="GO" id="GO:0015920">
    <property type="term" value="P:lipopolysaccharide transport"/>
    <property type="evidence" value="ECO:0007669"/>
    <property type="project" value="TreeGrafter"/>
</dbReference>
<feature type="transmembrane region" description="Helical" evidence="6">
    <location>
        <begin position="54"/>
        <end position="79"/>
    </location>
</feature>
<comment type="subcellular location">
    <subcellularLocation>
        <location evidence="1">Cell membrane</location>
        <topology evidence="1">Multi-pass membrane protein</topology>
    </subcellularLocation>
</comment>
<feature type="transmembrane region" description="Helical" evidence="6">
    <location>
        <begin position="346"/>
        <end position="363"/>
    </location>
</feature>
<proteinExistence type="predicted"/>
<dbReference type="InterPro" id="IPR005495">
    <property type="entry name" value="LptG/LptF_permease"/>
</dbReference>
<dbReference type="Proteomes" id="UP000199476">
    <property type="component" value="Unassembled WGS sequence"/>
</dbReference>
<dbReference type="STRING" id="321763.SAMN04488692_10220"/>
<evidence type="ECO:0000313" key="8">
    <source>
        <dbReference type="Proteomes" id="UP000199476"/>
    </source>
</evidence>
<accession>A0A1G9HSE9</accession>
<reference evidence="7 8" key="1">
    <citation type="submission" date="2016-10" db="EMBL/GenBank/DDBJ databases">
        <authorList>
            <person name="de Groot N.N."/>
        </authorList>
    </citation>
    <scope>NUCLEOTIDE SEQUENCE [LARGE SCALE GENOMIC DNA]</scope>
    <source>
        <strain evidence="7 8">SLAS-1</strain>
    </source>
</reference>
<evidence type="ECO:0000313" key="7">
    <source>
        <dbReference type="EMBL" id="SDL15746.1"/>
    </source>
</evidence>
<keyword evidence="2" id="KW-1003">Cell membrane</keyword>
<name>A0A1G9HSE9_9FIRM</name>
<dbReference type="RefSeq" id="WP_089757823.1">
    <property type="nucleotide sequence ID" value="NZ_FNGO01000002.1"/>
</dbReference>
<keyword evidence="4 6" id="KW-1133">Transmembrane helix</keyword>
<protein>
    <submittedName>
        <fullName evidence="7">Lipopolysaccharide export system permease protein</fullName>
    </submittedName>
</protein>
<feature type="transmembrane region" description="Helical" evidence="6">
    <location>
        <begin position="12"/>
        <end position="34"/>
    </location>
</feature>